<dbReference type="OrthoDB" id="1684158at2"/>
<reference evidence="1 2" key="1">
    <citation type="submission" date="2010-11" db="EMBL/GenBank/DDBJ databases">
        <authorList>
            <person name="Durkin A.S."/>
            <person name="Madupu R."/>
            <person name="Torralba M."/>
            <person name="Gillis M."/>
            <person name="Methe B."/>
            <person name="Sutton G."/>
            <person name="Nelson K.E."/>
        </authorList>
    </citation>
    <scope>NUCLEOTIDE SEQUENCE [LARGE SCALE GENOMIC DNA]</scope>
    <source>
        <strain evidence="1 2">UPII 345-E</strain>
    </source>
</reference>
<dbReference type="Pfam" id="PF04883">
    <property type="entry name" value="HK97-gp10_like"/>
    <property type="match status" value="1"/>
</dbReference>
<proteinExistence type="predicted"/>
<organism evidence="1 2">
    <name type="scientific">Dialister micraerophilus UPII 345-E</name>
    <dbReference type="NCBI Taxonomy" id="910314"/>
    <lineage>
        <taxon>Bacteria</taxon>
        <taxon>Bacillati</taxon>
        <taxon>Bacillota</taxon>
        <taxon>Negativicutes</taxon>
        <taxon>Veillonellales</taxon>
        <taxon>Veillonellaceae</taxon>
        <taxon>Dialister</taxon>
    </lineage>
</organism>
<dbReference type="EMBL" id="AENT01000012">
    <property type="protein sequence ID" value="EFR43035.1"/>
    <property type="molecule type" value="Genomic_DNA"/>
</dbReference>
<dbReference type="NCBIfam" id="TIGR01725">
    <property type="entry name" value="phge_HK97_gp10"/>
    <property type="match status" value="1"/>
</dbReference>
<evidence type="ECO:0000313" key="1">
    <source>
        <dbReference type="EMBL" id="EFR43035.1"/>
    </source>
</evidence>
<dbReference type="InterPro" id="IPR010064">
    <property type="entry name" value="HK97-gp10_tail"/>
</dbReference>
<dbReference type="Proteomes" id="UP000004594">
    <property type="component" value="Unassembled WGS sequence"/>
</dbReference>
<dbReference type="RefSeq" id="WP_007554445.1">
    <property type="nucleotide sequence ID" value="NZ_AENT01000012.1"/>
</dbReference>
<comment type="caution">
    <text evidence="1">The sequence shown here is derived from an EMBL/GenBank/DDBJ whole genome shotgun (WGS) entry which is preliminary data.</text>
</comment>
<dbReference type="AlphaFoldDB" id="E4L8A8"/>
<evidence type="ECO:0000313" key="2">
    <source>
        <dbReference type="Proteomes" id="UP000004594"/>
    </source>
</evidence>
<gene>
    <name evidence="1" type="ORF">HMPREF9220_1091</name>
</gene>
<sequence length="150" mass="16788">MSKKSVFQIQIKAGKALDTLASDINRYTESSQNAIKKAVQKGTIAIRDEAIRNSPYRTGALRRSISANYEANGYVGVVKAKAQHAALVEFGTNERFAWNRKNHARIIGDDFVRGTVSTGSMPKKPFLRPAYEKNKEAIFEEIRKAVELKE</sequence>
<name>E4L8A8_9FIRM</name>
<accession>E4L8A8</accession>
<protein>
    <submittedName>
        <fullName evidence="1">Phage protein, HK97 gp10 family</fullName>
    </submittedName>
</protein>